<proteinExistence type="predicted"/>
<organism evidence="2 3">
    <name type="scientific">Oikopleura dioica</name>
    <name type="common">Tunicate</name>
    <dbReference type="NCBI Taxonomy" id="34765"/>
    <lineage>
        <taxon>Eukaryota</taxon>
        <taxon>Metazoa</taxon>
        <taxon>Chordata</taxon>
        <taxon>Tunicata</taxon>
        <taxon>Appendicularia</taxon>
        <taxon>Copelata</taxon>
        <taxon>Oikopleuridae</taxon>
        <taxon>Oikopleura</taxon>
    </lineage>
</organism>
<dbReference type="InterPro" id="IPR015915">
    <property type="entry name" value="Kelch-typ_b-propeller"/>
</dbReference>
<name>A0ABN7S502_OIKDI</name>
<feature type="chain" id="PRO_5046140409" evidence="1">
    <location>
        <begin position="17"/>
        <end position="449"/>
    </location>
</feature>
<dbReference type="Gene3D" id="2.120.10.80">
    <property type="entry name" value="Kelch-type beta propeller"/>
    <property type="match status" value="1"/>
</dbReference>
<evidence type="ECO:0000256" key="1">
    <source>
        <dbReference type="SAM" id="SignalP"/>
    </source>
</evidence>
<keyword evidence="3" id="KW-1185">Reference proteome</keyword>
<feature type="signal peptide" evidence="1">
    <location>
        <begin position="1"/>
        <end position="16"/>
    </location>
</feature>
<evidence type="ECO:0000313" key="2">
    <source>
        <dbReference type="EMBL" id="CAG5090889.1"/>
    </source>
</evidence>
<dbReference type="Proteomes" id="UP001158576">
    <property type="component" value="Chromosome PAR"/>
</dbReference>
<dbReference type="SUPFAM" id="SSF50965">
    <property type="entry name" value="Galactose oxidase, central domain"/>
    <property type="match status" value="1"/>
</dbReference>
<reference evidence="2 3" key="1">
    <citation type="submission" date="2021-04" db="EMBL/GenBank/DDBJ databases">
        <authorList>
            <person name="Bliznina A."/>
        </authorList>
    </citation>
    <scope>NUCLEOTIDE SEQUENCE [LARGE SCALE GENOMIC DNA]</scope>
</reference>
<evidence type="ECO:0000313" key="3">
    <source>
        <dbReference type="Proteomes" id="UP001158576"/>
    </source>
</evidence>
<accession>A0ABN7S502</accession>
<dbReference type="EMBL" id="OU015568">
    <property type="protein sequence ID" value="CAG5090889.1"/>
    <property type="molecule type" value="Genomic_DNA"/>
</dbReference>
<dbReference type="InterPro" id="IPR011043">
    <property type="entry name" value="Gal_Oxase/kelch_b-propeller"/>
</dbReference>
<gene>
    <name evidence="2" type="ORF">OKIOD_LOCUS4310</name>
</gene>
<keyword evidence="1" id="KW-0732">Signal</keyword>
<protein>
    <submittedName>
        <fullName evidence="2">Oidioi.mRNA.OKI2018_I69.PAR.g12752.t1.cds</fullName>
    </submittedName>
</protein>
<sequence>MKAKCIFAIFLAQSSAQSNCPDLDLQAKCEGICGTKYFECVGDCSGDHNCELLCLNDLPICALDCPCAINCPNGCDGCPNEVCSCYQPQIDSPFYKTCISEASSTFDGCVKGCPLNTTCHEDCFSDFQDEAERCPCADLCPDGCPCENGFKCQDYVMILGDSGLNRVSTLVASDGELSDNRFYETPAGNTNYGYLYRAGYEMLKGNLYIFGGSVSVNQISILVDCEIKPLTATLQYGFQSDSGAIATLPGVKNEIFLCFYASPYTKCEEFDGEASELNPAIAQNSHRYGALAVYGTGLLAVGSNTANARNKVELLNIGGGWQEVADHPRSIQNPGIVAVDEGVLTLGGYQYDTSPNGAITEVYLFKDLEWTMVGRLSHASHYNSVIRNGKSIINVPGIGSRVVESLDWDGYTLGLSQDILELQFNINYPILFNAAPDACVDSCENYCFV</sequence>